<dbReference type="Gene3D" id="3.20.100.10">
    <property type="entry name" value="mRNA triphosphatase Cet1-like"/>
    <property type="match status" value="1"/>
</dbReference>
<evidence type="ECO:0000256" key="4">
    <source>
        <dbReference type="ARBA" id="ARBA00022664"/>
    </source>
</evidence>
<evidence type="ECO:0000259" key="10">
    <source>
        <dbReference type="Pfam" id="PF02940"/>
    </source>
</evidence>
<dbReference type="GO" id="GO:0006370">
    <property type="term" value="P:7-methylguanosine mRNA capping"/>
    <property type="evidence" value="ECO:0007669"/>
    <property type="project" value="UniProtKB-UniRule"/>
</dbReference>
<dbReference type="EMBL" id="CP120629">
    <property type="protein sequence ID" value="WEW59223.1"/>
    <property type="molecule type" value="Genomic_DNA"/>
</dbReference>
<comment type="similarity">
    <text evidence="3 8">Belongs to the fungal TPase family.</text>
</comment>
<organism evidence="11 12">
    <name type="scientific">Emydomyces testavorans</name>
    <dbReference type="NCBI Taxonomy" id="2070801"/>
    <lineage>
        <taxon>Eukaryota</taxon>
        <taxon>Fungi</taxon>
        <taxon>Dikarya</taxon>
        <taxon>Ascomycota</taxon>
        <taxon>Pezizomycotina</taxon>
        <taxon>Eurotiomycetes</taxon>
        <taxon>Eurotiomycetidae</taxon>
        <taxon>Onygenales</taxon>
        <taxon>Nannizziopsiaceae</taxon>
        <taxon>Emydomyces</taxon>
    </lineage>
</organism>
<comment type="cofactor">
    <cofactor evidence="1 8">
        <name>Mg(2+)</name>
        <dbReference type="ChEBI" id="CHEBI:18420"/>
    </cofactor>
</comment>
<gene>
    <name evidence="11" type="ORF">PRK78_004692</name>
</gene>
<keyword evidence="6 8" id="KW-0539">Nucleus</keyword>
<dbReference type="InterPro" id="IPR004206">
    <property type="entry name" value="mRNA_triPase_Cet1"/>
</dbReference>
<feature type="region of interest" description="Disordered" evidence="9">
    <location>
        <begin position="1"/>
        <end position="240"/>
    </location>
</feature>
<evidence type="ECO:0000313" key="11">
    <source>
        <dbReference type="EMBL" id="WEW59223.1"/>
    </source>
</evidence>
<evidence type="ECO:0000256" key="2">
    <source>
        <dbReference type="ARBA" id="ARBA00004123"/>
    </source>
</evidence>
<comment type="subunit">
    <text evidence="8">Heterodimer. The mRNA-capping enzyme is composed of two separate chains alpha and beta, respectively a mRNA guanylyltransferase and an mRNA 5'-triphosphate monophosphatase.</text>
</comment>
<dbReference type="FunFam" id="3.20.100.10:FF:000002">
    <property type="entry name" value="mRNA capping nucleoside-triphosphatase, putative"/>
    <property type="match status" value="1"/>
</dbReference>
<dbReference type="PANTHER" id="PTHR28118:SF1">
    <property type="entry name" value="POLYNUCLEOTIDE 5'-TRIPHOSPHATASE CTL1-RELATED"/>
    <property type="match status" value="1"/>
</dbReference>
<dbReference type="GO" id="GO:0031533">
    <property type="term" value="C:mRNA capping enzyme complex"/>
    <property type="evidence" value="ECO:0007669"/>
    <property type="project" value="UniProtKB-UniRule"/>
</dbReference>
<evidence type="ECO:0000256" key="8">
    <source>
        <dbReference type="RuleBase" id="RU367053"/>
    </source>
</evidence>
<dbReference type="SUPFAM" id="SSF55154">
    <property type="entry name" value="CYTH-like phosphatases"/>
    <property type="match status" value="1"/>
</dbReference>
<feature type="compositionally biased region" description="Pro residues" evidence="9">
    <location>
        <begin position="17"/>
        <end position="26"/>
    </location>
</feature>
<feature type="compositionally biased region" description="Polar residues" evidence="9">
    <location>
        <begin position="77"/>
        <end position="98"/>
    </location>
</feature>
<proteinExistence type="inferred from homology"/>
<reference evidence="11" key="1">
    <citation type="submission" date="2023-03" db="EMBL/GenBank/DDBJ databases">
        <title>Emydomyces testavorans Genome Sequence.</title>
        <authorList>
            <person name="Hoyer L."/>
        </authorList>
    </citation>
    <scope>NUCLEOTIDE SEQUENCE</scope>
    <source>
        <strain evidence="11">16-2883</strain>
    </source>
</reference>
<evidence type="ECO:0000256" key="5">
    <source>
        <dbReference type="ARBA" id="ARBA00022801"/>
    </source>
</evidence>
<evidence type="ECO:0000256" key="7">
    <source>
        <dbReference type="ARBA" id="ARBA00047740"/>
    </source>
</evidence>
<keyword evidence="12" id="KW-1185">Reference proteome</keyword>
<dbReference type="EC" id="3.6.1.74" evidence="8"/>
<evidence type="ECO:0000256" key="3">
    <source>
        <dbReference type="ARBA" id="ARBA00006345"/>
    </source>
</evidence>
<evidence type="ECO:0000256" key="6">
    <source>
        <dbReference type="ARBA" id="ARBA00023242"/>
    </source>
</evidence>
<sequence>MDLRTIMNSDSVGISNKPPPPQPTPLSPLQQTGKDPSPRRTSYPKDASPPSHPSLSNEARARPPPPPPLQPPLHSPGRSSSYGSAQSPYQHSSTSSILSGIPPPTNAQSHHSHGSQSYLPVARDSFAATSAPISHSTGSLCSPFTPQPLSSGTQHSYFSQARPQSIHSATTPSSVRSFSFPALREETGIPQPAELQQSLTYSPNRTGSQPATPLAPPSTLLSRPSPHPPRPPSSGRDVDHAHLASPWERSDQQREPKEAMLPILQTHISRQSPSLGEQPHKQYLLERDLDRQTASVSPKTVLGKMSHNSGDLGRALDRSSQVCFNSEVDRPLWQMHSVGTNNQPTQENGQAVQPLFPPTTPKASHPADSRHFSAISPPVKQNLKREMESSSQHQVTSMKPTTDESARPSGPSAFIPRKKRKRYYEPPIYAQKAPRTTGTPPAIPSGYKTTSASLPPKPPVSKRGSRGDRPITQNQALPSRPSAPDTVPMQIDTNGNAARPSTMGKPVSSLGPWEPSITGVIPHEEVTKLICDFLFQQVVMRKDIGAGPAGGAAVGSGAILEVEAKLGQLVDRNRGERVRLPVLTECIISRDDPSMRLAFETSMTLAQHRSLNNFLNETVKSSMVPGSSRIPLTYAHKKERDTFYEVSSSALPPIVQHHHNPRHKPKIRVTTDQRTGAMLARIIKCRIADLDVYSPRTNLDWRISVNLEMNYDGDINALTLASDAGPMGKQTGSRNKDRMSYRHLAYQIDLTQVATAETNAPINPQTDFEHELEIEISSAEVRRQGDLALAGDPSNQYEELIKGFVDNIRVLARAVPGR</sequence>
<feature type="compositionally biased region" description="Polar residues" evidence="9">
    <location>
        <begin position="337"/>
        <end position="351"/>
    </location>
</feature>
<feature type="compositionally biased region" description="Polar residues" evidence="9">
    <location>
        <begin position="1"/>
        <end position="14"/>
    </location>
</feature>
<evidence type="ECO:0000256" key="1">
    <source>
        <dbReference type="ARBA" id="ARBA00001946"/>
    </source>
</evidence>
<evidence type="ECO:0000256" key="9">
    <source>
        <dbReference type="SAM" id="MobiDB-lite"/>
    </source>
</evidence>
<dbReference type="GO" id="GO:0004651">
    <property type="term" value="F:polynucleotide 5'-phosphatase activity"/>
    <property type="evidence" value="ECO:0007669"/>
    <property type="project" value="UniProtKB-UniRule"/>
</dbReference>
<name>A0AAF0DJ01_9EURO</name>
<keyword evidence="4 8" id="KW-0507">mRNA processing</keyword>
<accession>A0AAF0DJ01</accession>
<comment type="function">
    <text evidence="8">First step of mRNA capping. Converts the 5'-triphosphate end of a nascent mRNA chain into a diphosphate end.</text>
</comment>
<feature type="compositionally biased region" description="Polar residues" evidence="9">
    <location>
        <begin position="106"/>
        <end position="118"/>
    </location>
</feature>
<feature type="compositionally biased region" description="Polar residues" evidence="9">
    <location>
        <begin position="194"/>
        <end position="209"/>
    </location>
</feature>
<comment type="subcellular location">
    <subcellularLocation>
        <location evidence="2 8">Nucleus</location>
    </subcellularLocation>
</comment>
<feature type="compositionally biased region" description="Polar residues" evidence="9">
    <location>
        <begin position="389"/>
        <end position="400"/>
    </location>
</feature>
<comment type="catalytic activity">
    <reaction evidence="7">
        <text>a 5'-end triphospho-ribonucleoside in mRNA + H2O = a 5'-end diphospho-ribonucleoside in mRNA + phosphate + H(+)</text>
        <dbReference type="Rhea" id="RHEA:67004"/>
        <dbReference type="Rhea" id="RHEA-COMP:17164"/>
        <dbReference type="Rhea" id="RHEA-COMP:17165"/>
        <dbReference type="ChEBI" id="CHEBI:15377"/>
        <dbReference type="ChEBI" id="CHEBI:15378"/>
        <dbReference type="ChEBI" id="CHEBI:43474"/>
        <dbReference type="ChEBI" id="CHEBI:167616"/>
        <dbReference type="ChEBI" id="CHEBI:167618"/>
        <dbReference type="EC" id="3.6.1.74"/>
    </reaction>
    <physiologicalReaction direction="left-to-right" evidence="7">
        <dbReference type="Rhea" id="RHEA:67005"/>
    </physiologicalReaction>
</comment>
<evidence type="ECO:0000313" key="12">
    <source>
        <dbReference type="Proteomes" id="UP001219355"/>
    </source>
</evidence>
<feature type="domain" description="mRNA triphosphatase Cet1-like" evidence="10">
    <location>
        <begin position="524"/>
        <end position="776"/>
    </location>
</feature>
<feature type="region of interest" description="Disordered" evidence="9">
    <location>
        <begin position="291"/>
        <end position="313"/>
    </location>
</feature>
<feature type="region of interest" description="Disordered" evidence="9">
    <location>
        <begin position="336"/>
        <end position="510"/>
    </location>
</feature>
<dbReference type="InterPro" id="IPR037009">
    <property type="entry name" value="mRNA_triPase_Cet1_sf"/>
</dbReference>
<dbReference type="Proteomes" id="UP001219355">
    <property type="component" value="Chromosome 3"/>
</dbReference>
<keyword evidence="8" id="KW-0506">mRNA capping</keyword>
<protein>
    <recommendedName>
        <fullName evidence="8">mRNA-capping enzyme subunit beta</fullName>
        <ecNumber evidence="8">3.6.1.74</ecNumber>
    </recommendedName>
    <alternativeName>
        <fullName evidence="8">mRNA 5'-phosphatase</fullName>
    </alternativeName>
    <alternativeName>
        <fullName evidence="8">mRNA 5'-triphosphate monophosphatase</fullName>
    </alternativeName>
</protein>
<dbReference type="InterPro" id="IPR033469">
    <property type="entry name" value="CYTH-like_dom_sf"/>
</dbReference>
<dbReference type="GO" id="GO:0140818">
    <property type="term" value="F:mRNA 5'-triphosphate monophosphatase activity"/>
    <property type="evidence" value="ECO:0007669"/>
    <property type="project" value="UniProtKB-EC"/>
</dbReference>
<dbReference type="Pfam" id="PF02940">
    <property type="entry name" value="mRNA_triPase"/>
    <property type="match status" value="1"/>
</dbReference>
<dbReference type="CDD" id="cd07470">
    <property type="entry name" value="CYTH-like_mRNA_RTPase"/>
    <property type="match status" value="1"/>
</dbReference>
<dbReference type="PANTHER" id="PTHR28118">
    <property type="entry name" value="POLYNUCLEOTIDE 5'-TRIPHOSPHATASE-RELATED"/>
    <property type="match status" value="1"/>
</dbReference>
<feature type="compositionally biased region" description="Polar residues" evidence="9">
    <location>
        <begin position="127"/>
        <end position="177"/>
    </location>
</feature>
<keyword evidence="5 8" id="KW-0378">Hydrolase</keyword>
<dbReference type="InterPro" id="IPR040343">
    <property type="entry name" value="Cet1/Ctl1"/>
</dbReference>
<feature type="compositionally biased region" description="Pro residues" evidence="9">
    <location>
        <begin position="62"/>
        <end position="74"/>
    </location>
</feature>
<dbReference type="AlphaFoldDB" id="A0AAF0DJ01"/>